<dbReference type="InterPro" id="IPR050832">
    <property type="entry name" value="Bact_Acetyltransf"/>
</dbReference>
<dbReference type="EC" id="2.3.-.-" evidence="4"/>
<evidence type="ECO:0000256" key="1">
    <source>
        <dbReference type="ARBA" id="ARBA00022679"/>
    </source>
</evidence>
<dbReference type="PANTHER" id="PTHR43877">
    <property type="entry name" value="AMINOALKYLPHOSPHONATE N-ACETYLTRANSFERASE-RELATED-RELATED"/>
    <property type="match status" value="1"/>
</dbReference>
<dbReference type="CDD" id="cd04301">
    <property type="entry name" value="NAT_SF"/>
    <property type="match status" value="1"/>
</dbReference>
<dbReference type="PROSITE" id="PS51186">
    <property type="entry name" value="GNAT"/>
    <property type="match status" value="1"/>
</dbReference>
<evidence type="ECO:0000313" key="4">
    <source>
        <dbReference type="EMBL" id="MFF5293322.1"/>
    </source>
</evidence>
<dbReference type="InterPro" id="IPR016181">
    <property type="entry name" value="Acyl_CoA_acyltransferase"/>
</dbReference>
<dbReference type="Proteomes" id="UP001602245">
    <property type="component" value="Unassembled WGS sequence"/>
</dbReference>
<dbReference type="Pfam" id="PF00583">
    <property type="entry name" value="Acetyltransf_1"/>
    <property type="match status" value="1"/>
</dbReference>
<evidence type="ECO:0000256" key="2">
    <source>
        <dbReference type="ARBA" id="ARBA00023315"/>
    </source>
</evidence>
<dbReference type="InterPro" id="IPR000182">
    <property type="entry name" value="GNAT_dom"/>
</dbReference>
<keyword evidence="5" id="KW-1185">Reference proteome</keyword>
<keyword evidence="1 4" id="KW-0808">Transferase</keyword>
<name>A0ABW6WJ54_9ACTN</name>
<dbReference type="EMBL" id="JBIAZU010000005">
    <property type="protein sequence ID" value="MFF5293322.1"/>
    <property type="molecule type" value="Genomic_DNA"/>
</dbReference>
<dbReference type="SUPFAM" id="SSF55729">
    <property type="entry name" value="Acyl-CoA N-acyltransferases (Nat)"/>
    <property type="match status" value="1"/>
</dbReference>
<evidence type="ECO:0000313" key="5">
    <source>
        <dbReference type="Proteomes" id="UP001602245"/>
    </source>
</evidence>
<proteinExistence type="predicted"/>
<reference evidence="4 5" key="1">
    <citation type="submission" date="2024-10" db="EMBL/GenBank/DDBJ databases">
        <title>The Natural Products Discovery Center: Release of the First 8490 Sequenced Strains for Exploring Actinobacteria Biosynthetic Diversity.</title>
        <authorList>
            <person name="Kalkreuter E."/>
            <person name="Kautsar S.A."/>
            <person name="Yang D."/>
            <person name="Bader C.D."/>
            <person name="Teijaro C.N."/>
            <person name="Fluegel L."/>
            <person name="Davis C.M."/>
            <person name="Simpson J.R."/>
            <person name="Lauterbach L."/>
            <person name="Steele A.D."/>
            <person name="Gui C."/>
            <person name="Meng S."/>
            <person name="Li G."/>
            <person name="Viehrig K."/>
            <person name="Ye F."/>
            <person name="Su P."/>
            <person name="Kiefer A.F."/>
            <person name="Nichols A."/>
            <person name="Cepeda A.J."/>
            <person name="Yan W."/>
            <person name="Fan B."/>
            <person name="Jiang Y."/>
            <person name="Adhikari A."/>
            <person name="Zheng C.-J."/>
            <person name="Schuster L."/>
            <person name="Cowan T.M."/>
            <person name="Smanski M.J."/>
            <person name="Chevrette M.G."/>
            <person name="De Carvalho L.P.S."/>
            <person name="Shen B."/>
        </authorList>
    </citation>
    <scope>NUCLEOTIDE SEQUENCE [LARGE SCALE GENOMIC DNA]</scope>
    <source>
        <strain evidence="4 5">NPDC000087</strain>
    </source>
</reference>
<gene>
    <name evidence="4" type="ORF">ACFY35_28140</name>
</gene>
<feature type="domain" description="N-acetyltransferase" evidence="3">
    <location>
        <begin position="2"/>
        <end position="165"/>
    </location>
</feature>
<keyword evidence="2 4" id="KW-0012">Acyltransferase</keyword>
<evidence type="ECO:0000259" key="3">
    <source>
        <dbReference type="PROSITE" id="PS51186"/>
    </source>
</evidence>
<dbReference type="PANTHER" id="PTHR43877:SF2">
    <property type="entry name" value="AMINOALKYLPHOSPHONATE N-ACETYLTRANSFERASE-RELATED"/>
    <property type="match status" value="1"/>
</dbReference>
<dbReference type="Gene3D" id="3.40.630.30">
    <property type="match status" value="1"/>
</dbReference>
<protein>
    <submittedName>
        <fullName evidence="4">GNAT family N-acetyltransferase</fullName>
        <ecNumber evidence="4">2.3.-.-</ecNumber>
    </submittedName>
</protein>
<accession>A0ABW6WJ54</accession>
<comment type="caution">
    <text evidence="4">The sequence shown here is derived from an EMBL/GenBank/DDBJ whole genome shotgun (WGS) entry which is preliminary data.</text>
</comment>
<dbReference type="RefSeq" id="WP_020517876.1">
    <property type="nucleotide sequence ID" value="NZ_JBIAZU010000005.1"/>
</dbReference>
<dbReference type="GO" id="GO:0016746">
    <property type="term" value="F:acyltransferase activity"/>
    <property type="evidence" value="ECO:0007669"/>
    <property type="project" value="UniProtKB-KW"/>
</dbReference>
<organism evidence="4 5">
    <name type="scientific">Paractinoplanes globisporus</name>
    <dbReference type="NCBI Taxonomy" id="113565"/>
    <lineage>
        <taxon>Bacteria</taxon>
        <taxon>Bacillati</taxon>
        <taxon>Actinomycetota</taxon>
        <taxon>Actinomycetes</taxon>
        <taxon>Micromonosporales</taxon>
        <taxon>Micromonosporaceae</taxon>
        <taxon>Paractinoplanes</taxon>
    </lineage>
</organism>
<sequence>MTLIRPLTDADIDAVAAVHVRTWQAAYAGIVPDDFLSRLDPAVRARDWRTRPRTPGSQTLVAVKDTNIIGFVTYGPDRDDPSAGELYAIYVDPGHWGGGAGRLLLTAARDGLAASNFPEMRLWVLTGNAEARSFYEHLGLTPDGAAQTWTPRGTEVELPELRYATAL</sequence>